<proteinExistence type="predicted"/>
<organism evidence="1 2">
    <name type="scientific">Asterophora parasitica</name>
    <dbReference type="NCBI Taxonomy" id="117018"/>
    <lineage>
        <taxon>Eukaryota</taxon>
        <taxon>Fungi</taxon>
        <taxon>Dikarya</taxon>
        <taxon>Basidiomycota</taxon>
        <taxon>Agaricomycotina</taxon>
        <taxon>Agaricomycetes</taxon>
        <taxon>Agaricomycetidae</taxon>
        <taxon>Agaricales</taxon>
        <taxon>Tricholomatineae</taxon>
        <taxon>Lyophyllaceae</taxon>
        <taxon>Asterophora</taxon>
    </lineage>
</organism>
<dbReference type="EMBL" id="JABCKV010000106">
    <property type="protein sequence ID" value="KAG5643566.1"/>
    <property type="molecule type" value="Genomic_DNA"/>
</dbReference>
<comment type="caution">
    <text evidence="1">The sequence shown here is derived from an EMBL/GenBank/DDBJ whole genome shotgun (WGS) entry which is preliminary data.</text>
</comment>
<evidence type="ECO:0000313" key="1">
    <source>
        <dbReference type="EMBL" id="KAG5643566.1"/>
    </source>
</evidence>
<sequence>MGGEGPCVKFDPKGAAAWSKLTGIRVLSDPEREEAAYGRARSFFLQSATEWTATRASDSSWTISDIDNGIPTVNTNMNWFQVMFQFTTGRGGRFALPESFSAFLDPAKIEMWRSIVESPALFNAKRINRENSTLFIDSPRPLSDIFYLLQILAPGIFVISRIDEIDELGEEETVRVLPPPSWVEEHHTLLEEVLGGTEKFEVILHGAESYGTAFCSEWISRFRDYDDDDSGHDTWEDCFGVTHQIDYTACSLECGYCGRCDY</sequence>
<accession>A0A9P7G5N9</accession>
<dbReference type="AlphaFoldDB" id="A0A9P7G5N9"/>
<dbReference type="Proteomes" id="UP000775547">
    <property type="component" value="Unassembled WGS sequence"/>
</dbReference>
<protein>
    <submittedName>
        <fullName evidence="1">Uncharacterized protein</fullName>
    </submittedName>
</protein>
<evidence type="ECO:0000313" key="2">
    <source>
        <dbReference type="Proteomes" id="UP000775547"/>
    </source>
</evidence>
<reference evidence="1" key="2">
    <citation type="submission" date="2021-10" db="EMBL/GenBank/DDBJ databases">
        <title>Phylogenomics reveals ancestral predisposition of the termite-cultivated fungus Termitomyces towards a domesticated lifestyle.</title>
        <authorList>
            <person name="Auxier B."/>
            <person name="Grum-Grzhimaylo A."/>
            <person name="Cardenas M.E."/>
            <person name="Lodge J.D."/>
            <person name="Laessoe T."/>
            <person name="Pedersen O."/>
            <person name="Smith M.E."/>
            <person name="Kuyper T.W."/>
            <person name="Franco-Molano E.A."/>
            <person name="Baroni T.J."/>
            <person name="Aanen D.K."/>
        </authorList>
    </citation>
    <scope>NUCLEOTIDE SEQUENCE</scope>
    <source>
        <strain evidence="1">AP01</strain>
        <tissue evidence="1">Mycelium</tissue>
    </source>
</reference>
<keyword evidence="2" id="KW-1185">Reference proteome</keyword>
<name>A0A9P7G5N9_9AGAR</name>
<gene>
    <name evidence="1" type="ORF">DXG03_000661</name>
</gene>
<reference evidence="1" key="1">
    <citation type="submission" date="2020-07" db="EMBL/GenBank/DDBJ databases">
        <authorList>
            <person name="Nieuwenhuis M."/>
            <person name="Van De Peppel L.J.J."/>
        </authorList>
    </citation>
    <scope>NUCLEOTIDE SEQUENCE</scope>
    <source>
        <strain evidence="1">AP01</strain>
        <tissue evidence="1">Mycelium</tissue>
    </source>
</reference>
<dbReference type="OrthoDB" id="3209743at2759"/>